<evidence type="ECO:0000259" key="20">
    <source>
        <dbReference type="PROSITE" id="PS51383"/>
    </source>
</evidence>
<evidence type="ECO:0000256" key="12">
    <source>
        <dbReference type="ARBA" id="ARBA00023239"/>
    </source>
</evidence>
<dbReference type="GO" id="GO:0005524">
    <property type="term" value="F:ATP binding"/>
    <property type="evidence" value="ECO:0007669"/>
    <property type="project" value="UniProtKB-UniRule"/>
</dbReference>
<dbReference type="NCBIfam" id="TIGR00196">
    <property type="entry name" value="yjeF_cterm"/>
    <property type="match status" value="1"/>
</dbReference>
<gene>
    <name evidence="18" type="primary">nnrE</name>
    <name evidence="17" type="synonym">nnrD</name>
    <name evidence="22" type="ORF">H8790_07100</name>
</gene>
<keyword evidence="10 17" id="KW-0520">NAD</keyword>
<feature type="domain" description="YjeF N-terminal" evidence="21">
    <location>
        <begin position="9"/>
        <end position="220"/>
    </location>
</feature>
<keyword evidence="23" id="KW-1185">Reference proteome</keyword>
<dbReference type="HAMAP" id="MF_01965">
    <property type="entry name" value="NADHX_dehydratase"/>
    <property type="match status" value="1"/>
</dbReference>
<evidence type="ECO:0000256" key="19">
    <source>
        <dbReference type="PIRNR" id="PIRNR017184"/>
    </source>
</evidence>
<comment type="catalytic activity">
    <reaction evidence="1 18 19">
        <text>(6R)-NADHX = (6S)-NADHX</text>
        <dbReference type="Rhea" id="RHEA:32215"/>
        <dbReference type="ChEBI" id="CHEBI:64074"/>
        <dbReference type="ChEBI" id="CHEBI:64075"/>
        <dbReference type="EC" id="5.1.99.6"/>
    </reaction>
</comment>
<comment type="cofactor">
    <cofactor evidence="18 19">
        <name>K(+)</name>
        <dbReference type="ChEBI" id="CHEBI:29103"/>
    </cofactor>
    <text evidence="18 19">Binds 1 potassium ion per subunit.</text>
</comment>
<feature type="binding site" evidence="17">
    <location>
        <position position="265"/>
    </location>
    <ligand>
        <name>(6S)-NADPHX</name>
        <dbReference type="ChEBI" id="CHEBI:64076"/>
    </ligand>
</feature>
<accession>A0A7G9B872</accession>
<dbReference type="Pfam" id="PF03853">
    <property type="entry name" value="YjeF_N"/>
    <property type="match status" value="1"/>
</dbReference>
<feature type="binding site" evidence="18">
    <location>
        <begin position="133"/>
        <end position="139"/>
    </location>
    <ligand>
        <name>(6S)-NADPHX</name>
        <dbReference type="ChEBI" id="CHEBI:64076"/>
    </ligand>
</feature>
<comment type="subunit">
    <text evidence="17">Homotetramer.</text>
</comment>
<evidence type="ECO:0000256" key="8">
    <source>
        <dbReference type="ARBA" id="ARBA00022857"/>
    </source>
</evidence>
<dbReference type="InterPro" id="IPR030677">
    <property type="entry name" value="Nnr"/>
</dbReference>
<name>A0A7G9B872_9FIRM</name>
<dbReference type="InterPro" id="IPR004443">
    <property type="entry name" value="YjeF_N_dom"/>
</dbReference>
<dbReference type="EMBL" id="CP060490">
    <property type="protein sequence ID" value="QNL45753.1"/>
    <property type="molecule type" value="Genomic_DNA"/>
</dbReference>
<feature type="binding site" evidence="17">
    <location>
        <begin position="421"/>
        <end position="425"/>
    </location>
    <ligand>
        <name>AMP</name>
        <dbReference type="ChEBI" id="CHEBI:456215"/>
    </ligand>
</feature>
<comment type="catalytic activity">
    <reaction evidence="15 17 19">
        <text>(6S)-NADHX + ADP = AMP + phosphate + NADH + H(+)</text>
        <dbReference type="Rhea" id="RHEA:32223"/>
        <dbReference type="ChEBI" id="CHEBI:15378"/>
        <dbReference type="ChEBI" id="CHEBI:43474"/>
        <dbReference type="ChEBI" id="CHEBI:57945"/>
        <dbReference type="ChEBI" id="CHEBI:64074"/>
        <dbReference type="ChEBI" id="CHEBI:456215"/>
        <dbReference type="ChEBI" id="CHEBI:456216"/>
        <dbReference type="EC" id="4.2.1.136"/>
    </reaction>
</comment>
<dbReference type="InterPro" id="IPR000631">
    <property type="entry name" value="CARKD"/>
</dbReference>
<evidence type="ECO:0000256" key="5">
    <source>
        <dbReference type="ARBA" id="ARBA00022723"/>
    </source>
</evidence>
<comment type="catalytic activity">
    <reaction evidence="16 17 19">
        <text>(6S)-NADPHX + ADP = AMP + phosphate + NADPH + H(+)</text>
        <dbReference type="Rhea" id="RHEA:32235"/>
        <dbReference type="ChEBI" id="CHEBI:15378"/>
        <dbReference type="ChEBI" id="CHEBI:43474"/>
        <dbReference type="ChEBI" id="CHEBI:57783"/>
        <dbReference type="ChEBI" id="CHEBI:64076"/>
        <dbReference type="ChEBI" id="CHEBI:456215"/>
        <dbReference type="ChEBI" id="CHEBI:456216"/>
        <dbReference type="EC" id="4.2.1.136"/>
    </reaction>
</comment>
<keyword evidence="11 18" id="KW-0413">Isomerase</keyword>
<dbReference type="PROSITE" id="PS51383">
    <property type="entry name" value="YJEF_C_3"/>
    <property type="match status" value="1"/>
</dbReference>
<evidence type="ECO:0000256" key="18">
    <source>
        <dbReference type="HAMAP-Rule" id="MF_01966"/>
    </source>
</evidence>
<reference evidence="22 23" key="1">
    <citation type="submission" date="2020-08" db="EMBL/GenBank/DDBJ databases">
        <authorList>
            <person name="Liu C."/>
            <person name="Sun Q."/>
        </authorList>
    </citation>
    <scope>NUCLEOTIDE SEQUENCE [LARGE SCALE GENOMIC DNA]</scope>
    <source>
        <strain evidence="22 23">NSJ-62</strain>
    </source>
</reference>
<evidence type="ECO:0000256" key="14">
    <source>
        <dbReference type="ARBA" id="ARBA00025153"/>
    </source>
</evidence>
<evidence type="ECO:0000256" key="13">
    <source>
        <dbReference type="ARBA" id="ARBA00023268"/>
    </source>
</evidence>
<dbReference type="EC" id="4.2.1.136" evidence="19"/>
<keyword evidence="8 17" id="KW-0521">NADP</keyword>
<comment type="function">
    <text evidence="18">Catalyzes the epimerization of the S- and R-forms of NAD(P)HX, a damaged form of NAD(P)H that is a result of enzymatic or heat-dependent hydration. This is a prerequisite for the S-specific NAD(P)H-hydrate dehydratase to allow the repair of both epimers of NAD(P)HX.</text>
</comment>
<keyword evidence="9 18" id="KW-0630">Potassium</keyword>
<organism evidence="22 23">
    <name type="scientific">Oscillibacter hominis</name>
    <dbReference type="NCBI Taxonomy" id="2763056"/>
    <lineage>
        <taxon>Bacteria</taxon>
        <taxon>Bacillati</taxon>
        <taxon>Bacillota</taxon>
        <taxon>Clostridia</taxon>
        <taxon>Eubacteriales</taxon>
        <taxon>Oscillospiraceae</taxon>
        <taxon>Oscillibacter</taxon>
    </lineage>
</organism>
<comment type="similarity">
    <text evidence="17">Belongs to the NnrD/CARKD family.</text>
</comment>
<feature type="binding site" evidence="17">
    <location>
        <position position="387"/>
    </location>
    <ligand>
        <name>(6S)-NADPHX</name>
        <dbReference type="ChEBI" id="CHEBI:64076"/>
    </ligand>
</feature>
<dbReference type="InterPro" id="IPR017953">
    <property type="entry name" value="Carbohydrate_kinase_pred_CS"/>
</dbReference>
<evidence type="ECO:0000256" key="16">
    <source>
        <dbReference type="ARBA" id="ARBA00049209"/>
    </source>
</evidence>
<dbReference type="Pfam" id="PF01256">
    <property type="entry name" value="Carb_kinase"/>
    <property type="match status" value="1"/>
</dbReference>
<evidence type="ECO:0000256" key="3">
    <source>
        <dbReference type="ARBA" id="ARBA00006001"/>
    </source>
</evidence>
<comment type="function">
    <text evidence="14 19">Bifunctional enzyme that catalyzes the epimerization of the S- and R-forms of NAD(P)HX and the dehydration of the S-form of NAD(P)HX at the expense of ADP, which is converted to AMP. This allows the repair of both epimers of NAD(P)HX, a damaged form of NAD(P)H that is a result of enzymatic or heat-dependent hydration.</text>
</comment>
<evidence type="ECO:0000256" key="10">
    <source>
        <dbReference type="ARBA" id="ARBA00023027"/>
    </source>
</evidence>
<evidence type="ECO:0000256" key="6">
    <source>
        <dbReference type="ARBA" id="ARBA00022741"/>
    </source>
</evidence>
<dbReference type="PROSITE" id="PS01050">
    <property type="entry name" value="YJEF_C_2"/>
    <property type="match status" value="1"/>
</dbReference>
<evidence type="ECO:0000256" key="11">
    <source>
        <dbReference type="ARBA" id="ARBA00023235"/>
    </source>
</evidence>
<dbReference type="Proteomes" id="UP000515960">
    <property type="component" value="Chromosome"/>
</dbReference>
<evidence type="ECO:0000259" key="21">
    <source>
        <dbReference type="PROSITE" id="PS51385"/>
    </source>
</evidence>
<comment type="function">
    <text evidence="17">Catalyzes the dehydration of the S-form of NAD(P)HX at the expense of ADP, which is converted to AMP. Together with NAD(P)HX epimerase, which catalyzes the epimerization of the S- and R-forms, the enzyme allows the repair of both epimers of NAD(P)HX, a damaged form of NAD(P)H that is a result of enzymatic or heat-dependent hydration.</text>
</comment>
<evidence type="ECO:0000313" key="23">
    <source>
        <dbReference type="Proteomes" id="UP000515960"/>
    </source>
</evidence>
<dbReference type="RefSeq" id="WP_187334181.1">
    <property type="nucleotide sequence ID" value="NZ_CP060490.1"/>
</dbReference>
<dbReference type="KEGG" id="ohi:H8790_07100"/>
<keyword evidence="12 17" id="KW-0456">Lyase</keyword>
<dbReference type="GO" id="GO:0052856">
    <property type="term" value="F:NAD(P)HX epimerase activity"/>
    <property type="evidence" value="ECO:0007669"/>
    <property type="project" value="UniProtKB-UniRule"/>
</dbReference>
<dbReference type="HAMAP" id="MF_01966">
    <property type="entry name" value="NADHX_epimerase"/>
    <property type="match status" value="1"/>
</dbReference>
<comment type="similarity">
    <text evidence="18">Belongs to the NnrE/AIBP family.</text>
</comment>
<dbReference type="InterPro" id="IPR029056">
    <property type="entry name" value="Ribokinase-like"/>
</dbReference>
<feature type="binding site" evidence="18">
    <location>
        <position position="129"/>
    </location>
    <ligand>
        <name>K(+)</name>
        <dbReference type="ChEBI" id="CHEBI:29103"/>
    </ligand>
</feature>
<dbReference type="GO" id="GO:0110051">
    <property type="term" value="P:metabolite repair"/>
    <property type="evidence" value="ECO:0007669"/>
    <property type="project" value="TreeGrafter"/>
</dbReference>
<keyword evidence="6 17" id="KW-0547">Nucleotide-binding</keyword>
<evidence type="ECO:0000256" key="1">
    <source>
        <dbReference type="ARBA" id="ARBA00000013"/>
    </source>
</evidence>
<dbReference type="NCBIfam" id="TIGR00197">
    <property type="entry name" value="yjeF_nterm"/>
    <property type="match status" value="1"/>
</dbReference>
<dbReference type="PANTHER" id="PTHR12592:SF0">
    <property type="entry name" value="ATP-DEPENDENT (S)-NAD(P)H-HYDRATE DEHYDRATASE"/>
    <property type="match status" value="1"/>
</dbReference>
<dbReference type="InterPro" id="IPR036652">
    <property type="entry name" value="YjeF_N_dom_sf"/>
</dbReference>
<keyword evidence="5 18" id="KW-0479">Metal-binding</keyword>
<dbReference type="PIRSF" id="PIRSF017184">
    <property type="entry name" value="Nnr"/>
    <property type="match status" value="1"/>
</dbReference>
<dbReference type="SUPFAM" id="SSF53613">
    <property type="entry name" value="Ribokinase-like"/>
    <property type="match status" value="1"/>
</dbReference>
<feature type="binding site" evidence="18">
    <location>
        <position position="61"/>
    </location>
    <ligand>
        <name>K(+)</name>
        <dbReference type="ChEBI" id="CHEBI:29103"/>
    </ligand>
</feature>
<comment type="caution">
    <text evidence="18">Lacks conserved residue(s) required for the propagation of feature annotation.</text>
</comment>
<dbReference type="GO" id="GO:0046496">
    <property type="term" value="P:nicotinamide nucleotide metabolic process"/>
    <property type="evidence" value="ECO:0007669"/>
    <property type="project" value="UniProtKB-UniRule"/>
</dbReference>
<protein>
    <recommendedName>
        <fullName evidence="19">Bifunctional NAD(P)H-hydrate repair enzyme</fullName>
    </recommendedName>
    <alternativeName>
        <fullName evidence="19">Nicotinamide nucleotide repair protein</fullName>
    </alternativeName>
    <domain>
        <recommendedName>
            <fullName evidence="19">ADP-dependent (S)-NAD(P)H-hydrate dehydratase</fullName>
            <ecNumber evidence="19">4.2.1.136</ecNumber>
        </recommendedName>
        <alternativeName>
            <fullName evidence="19">ADP-dependent NAD(P)HX dehydratase</fullName>
        </alternativeName>
    </domain>
    <domain>
        <recommendedName>
            <fullName evidence="19">NAD(P)H-hydrate epimerase</fullName>
            <ecNumber evidence="19">5.1.99.6</ecNumber>
        </recommendedName>
    </domain>
</protein>
<dbReference type="CDD" id="cd01171">
    <property type="entry name" value="YXKO-related"/>
    <property type="match status" value="1"/>
</dbReference>
<comment type="cofactor">
    <cofactor evidence="17">
        <name>Mg(2+)</name>
        <dbReference type="ChEBI" id="CHEBI:18420"/>
    </cofactor>
</comment>
<dbReference type="PANTHER" id="PTHR12592">
    <property type="entry name" value="ATP-DEPENDENT (S)-NAD(P)H-HYDRATE DEHYDRATASE FAMILY MEMBER"/>
    <property type="match status" value="1"/>
</dbReference>
<evidence type="ECO:0000256" key="17">
    <source>
        <dbReference type="HAMAP-Rule" id="MF_01965"/>
    </source>
</evidence>
<sequence>MLIATTAQMKELDRAAIEEWKIPSTELMERAAEGVAQAVLKELKERPGKSAASVFCGTGNNGGDGIAAARLLARSGMQVRAFLVGSYEKMTEDAKEMTRRLSDAGVNLEQWRPDAELYQFVRRSQVIVDALFGVGLSRPIQDPALTALIERINRSEALVVSADIASGVEADTGRILGTAVRADRTITFTMPKIGHFAGDGKLCTGRLQVWDIGIPSELVRQGTYLTQSIDADYVRGVLPRRKPDGHKGTFGKAYLLAGSVGYTGAPVLAARAAARTGCGLVTLGVPESIYAIAAGKCEEPMPYPLPDTKGQFSKKALQGVLERASGSDAVLIGPGVGRASEAAWLMRTLLDQLGVPVVLDADGINALEGHIDVLDRRKGKVTVLTPHDGEFARIGGDLSSGDRVDAAREFARRHGCYLVLKGHATVVVSPAGTALINTTGNSGMAKGGSGDVLAGMLVSLLAQGAGPMAAAGAAVWLHGRAGDLAAQALTEYAMTPQDMIGRIPAAFQSIRI</sequence>
<feature type="binding site" evidence="17">
    <location>
        <position position="335"/>
    </location>
    <ligand>
        <name>(6S)-NADPHX</name>
        <dbReference type="ChEBI" id="CHEBI:64076"/>
    </ligand>
</feature>
<feature type="binding site" evidence="18">
    <location>
        <begin position="60"/>
        <end position="64"/>
    </location>
    <ligand>
        <name>(6S)-NADPHX</name>
        <dbReference type="ChEBI" id="CHEBI:64076"/>
    </ligand>
</feature>
<feature type="domain" description="YjeF C-terminal" evidence="20">
    <location>
        <begin position="230"/>
        <end position="510"/>
    </location>
</feature>
<feature type="binding site" evidence="17">
    <location>
        <position position="450"/>
    </location>
    <ligand>
        <name>AMP</name>
        <dbReference type="ChEBI" id="CHEBI:456215"/>
    </ligand>
</feature>
<dbReference type="GO" id="GO:0052855">
    <property type="term" value="F:ADP-dependent NAD(P)H-hydrate dehydratase activity"/>
    <property type="evidence" value="ECO:0007669"/>
    <property type="project" value="UniProtKB-UniRule"/>
</dbReference>
<dbReference type="AlphaFoldDB" id="A0A7G9B872"/>
<comment type="similarity">
    <text evidence="3 19">In the N-terminal section; belongs to the NnrE/AIBP family.</text>
</comment>
<feature type="binding site" evidence="18">
    <location>
        <position position="163"/>
    </location>
    <ligand>
        <name>(6S)-NADPHX</name>
        <dbReference type="ChEBI" id="CHEBI:64076"/>
    </ligand>
</feature>
<comment type="catalytic activity">
    <reaction evidence="2 18 19">
        <text>(6R)-NADPHX = (6S)-NADPHX</text>
        <dbReference type="Rhea" id="RHEA:32227"/>
        <dbReference type="ChEBI" id="CHEBI:64076"/>
        <dbReference type="ChEBI" id="CHEBI:64077"/>
        <dbReference type="EC" id="5.1.99.6"/>
    </reaction>
</comment>
<proteinExistence type="inferred from homology"/>
<dbReference type="Gene3D" id="3.40.1190.20">
    <property type="match status" value="1"/>
</dbReference>
<evidence type="ECO:0000256" key="9">
    <source>
        <dbReference type="ARBA" id="ARBA00022958"/>
    </source>
</evidence>
<evidence type="ECO:0000256" key="4">
    <source>
        <dbReference type="ARBA" id="ARBA00009524"/>
    </source>
</evidence>
<evidence type="ECO:0000313" key="22">
    <source>
        <dbReference type="EMBL" id="QNL45753.1"/>
    </source>
</evidence>
<evidence type="ECO:0000256" key="7">
    <source>
        <dbReference type="ARBA" id="ARBA00022840"/>
    </source>
</evidence>
<keyword evidence="7 17" id="KW-0067">ATP-binding</keyword>
<evidence type="ECO:0000256" key="15">
    <source>
        <dbReference type="ARBA" id="ARBA00048238"/>
    </source>
</evidence>
<dbReference type="GO" id="GO:0046872">
    <property type="term" value="F:metal ion binding"/>
    <property type="evidence" value="ECO:0007669"/>
    <property type="project" value="UniProtKB-UniRule"/>
</dbReference>
<feature type="binding site" evidence="18">
    <location>
        <position position="166"/>
    </location>
    <ligand>
        <name>K(+)</name>
        <dbReference type="ChEBI" id="CHEBI:29103"/>
    </ligand>
</feature>
<keyword evidence="13" id="KW-0511">Multifunctional enzyme</keyword>
<evidence type="ECO:0000256" key="2">
    <source>
        <dbReference type="ARBA" id="ARBA00000909"/>
    </source>
</evidence>
<dbReference type="PROSITE" id="PS51385">
    <property type="entry name" value="YJEF_N"/>
    <property type="match status" value="1"/>
</dbReference>
<dbReference type="SUPFAM" id="SSF64153">
    <property type="entry name" value="YjeF N-terminal domain-like"/>
    <property type="match status" value="1"/>
</dbReference>
<dbReference type="EC" id="5.1.99.6" evidence="19"/>
<feature type="binding site" evidence="17">
    <location>
        <position position="451"/>
    </location>
    <ligand>
        <name>(6S)-NADPHX</name>
        <dbReference type="ChEBI" id="CHEBI:64076"/>
    </ligand>
</feature>
<comment type="similarity">
    <text evidence="4 19">In the C-terminal section; belongs to the NnrD/CARKD family.</text>
</comment>
<dbReference type="Gene3D" id="3.40.50.10260">
    <property type="entry name" value="YjeF N-terminal domain"/>
    <property type="match status" value="1"/>
</dbReference>